<evidence type="ECO:0000256" key="7">
    <source>
        <dbReference type="ARBA" id="ARBA00022984"/>
    </source>
</evidence>
<dbReference type="NCBIfam" id="TIGR02210">
    <property type="entry name" value="rodA_shape"/>
    <property type="match status" value="1"/>
</dbReference>
<dbReference type="Proteomes" id="UP000694308">
    <property type="component" value="Unassembled WGS sequence"/>
</dbReference>
<dbReference type="InterPro" id="IPR001182">
    <property type="entry name" value="FtsW/RodA"/>
</dbReference>
<evidence type="ECO:0000256" key="6">
    <source>
        <dbReference type="ARBA" id="ARBA00022960"/>
    </source>
</evidence>
<evidence type="ECO:0000256" key="5">
    <source>
        <dbReference type="ARBA" id="ARBA00022692"/>
    </source>
</evidence>
<evidence type="ECO:0000313" key="13">
    <source>
        <dbReference type="Proteomes" id="UP000694308"/>
    </source>
</evidence>
<evidence type="ECO:0000256" key="3">
    <source>
        <dbReference type="ARBA" id="ARBA00022676"/>
    </source>
</evidence>
<evidence type="ECO:0000256" key="8">
    <source>
        <dbReference type="ARBA" id="ARBA00022989"/>
    </source>
</evidence>
<feature type="transmembrane region" description="Helical" evidence="11">
    <location>
        <begin position="278"/>
        <end position="298"/>
    </location>
</feature>
<comment type="caution">
    <text evidence="12">The sequence shown here is derived from an EMBL/GenBank/DDBJ whole genome shotgun (WGS) entry which is preliminary data.</text>
</comment>
<name>A0A949THU0_9CLOT</name>
<dbReference type="InterPro" id="IPR018365">
    <property type="entry name" value="Cell_cycle_FtsW-rel_CS"/>
</dbReference>
<dbReference type="GO" id="GO:0015648">
    <property type="term" value="F:lipid-linked peptidoglycan transporter activity"/>
    <property type="evidence" value="ECO:0007669"/>
    <property type="project" value="TreeGrafter"/>
</dbReference>
<dbReference type="GO" id="GO:0051301">
    <property type="term" value="P:cell division"/>
    <property type="evidence" value="ECO:0007669"/>
    <property type="project" value="InterPro"/>
</dbReference>
<dbReference type="GO" id="GO:0005886">
    <property type="term" value="C:plasma membrane"/>
    <property type="evidence" value="ECO:0007669"/>
    <property type="project" value="UniProtKB-SubCell"/>
</dbReference>
<evidence type="ECO:0000256" key="2">
    <source>
        <dbReference type="ARBA" id="ARBA00022475"/>
    </source>
</evidence>
<reference evidence="12" key="1">
    <citation type="submission" date="2020-12" db="EMBL/GenBank/DDBJ databases">
        <title>Clostridium thailandense sp. nov., a novel acetogenic bacterium isolated from peat land soil in Thailand.</title>
        <authorList>
            <person name="Chaikitkaew S."/>
            <person name="Birkeland N.K."/>
        </authorList>
    </citation>
    <scope>NUCLEOTIDE SEQUENCE</scope>
    <source>
        <strain evidence="12">PL3</strain>
    </source>
</reference>
<evidence type="ECO:0000256" key="11">
    <source>
        <dbReference type="HAMAP-Rule" id="MF_02079"/>
    </source>
</evidence>
<dbReference type="GO" id="GO:0032153">
    <property type="term" value="C:cell division site"/>
    <property type="evidence" value="ECO:0007669"/>
    <property type="project" value="TreeGrafter"/>
</dbReference>
<dbReference type="RefSeq" id="WP_218320098.1">
    <property type="nucleotide sequence ID" value="NZ_JAEEGC010000037.1"/>
</dbReference>
<comment type="pathway">
    <text evidence="11">Cell wall biogenesis; peptidoglycan biosynthesis.</text>
</comment>
<feature type="transmembrane region" description="Helical" evidence="11">
    <location>
        <begin position="167"/>
        <end position="184"/>
    </location>
</feature>
<dbReference type="AlphaFoldDB" id="A0A949THU0"/>
<dbReference type="HAMAP" id="MF_02079">
    <property type="entry name" value="PGT_RodA"/>
    <property type="match status" value="1"/>
</dbReference>
<feature type="transmembrane region" description="Helical" evidence="11">
    <location>
        <begin position="310"/>
        <end position="338"/>
    </location>
</feature>
<keyword evidence="6 11" id="KW-0133">Cell shape</keyword>
<keyword evidence="8 11" id="KW-1133">Transmembrane helix</keyword>
<keyword evidence="4 11" id="KW-0808">Transferase</keyword>
<dbReference type="InterPro" id="IPR011923">
    <property type="entry name" value="RodA/MrdB"/>
</dbReference>
<keyword evidence="3 11" id="KW-0328">Glycosyltransferase</keyword>
<gene>
    <name evidence="11 12" type="primary">rodA</name>
    <name evidence="12" type="ORF">I6U48_09110</name>
</gene>
<comment type="subcellular location">
    <subcellularLocation>
        <location evidence="11">Cell membrane</location>
        <topology evidence="11">Multi-pass membrane protein</topology>
    </subcellularLocation>
    <subcellularLocation>
        <location evidence="1">Membrane</location>
        <topology evidence="1">Multi-pass membrane protein</topology>
    </subcellularLocation>
</comment>
<organism evidence="12 13">
    <name type="scientific">Clostridium thailandense</name>
    <dbReference type="NCBI Taxonomy" id="2794346"/>
    <lineage>
        <taxon>Bacteria</taxon>
        <taxon>Bacillati</taxon>
        <taxon>Bacillota</taxon>
        <taxon>Clostridia</taxon>
        <taxon>Eubacteriales</taxon>
        <taxon>Clostridiaceae</taxon>
        <taxon>Clostridium</taxon>
    </lineage>
</organism>
<dbReference type="GO" id="GO:0071555">
    <property type="term" value="P:cell wall organization"/>
    <property type="evidence" value="ECO:0007669"/>
    <property type="project" value="UniProtKB-KW"/>
</dbReference>
<dbReference type="EC" id="2.4.99.28" evidence="11"/>
<feature type="transmembrane region" description="Helical" evidence="11">
    <location>
        <begin position="344"/>
        <end position="365"/>
    </location>
</feature>
<feature type="transmembrane region" description="Helical" evidence="11">
    <location>
        <begin position="12"/>
        <end position="31"/>
    </location>
</feature>
<feature type="transmembrane region" description="Helical" evidence="11">
    <location>
        <begin position="78"/>
        <end position="94"/>
    </location>
</feature>
<evidence type="ECO:0000256" key="10">
    <source>
        <dbReference type="ARBA" id="ARBA00023316"/>
    </source>
</evidence>
<feature type="transmembrane region" description="Helical" evidence="11">
    <location>
        <begin position="144"/>
        <end position="161"/>
    </location>
</feature>
<feature type="transmembrane region" description="Helical" evidence="11">
    <location>
        <begin position="191"/>
        <end position="209"/>
    </location>
</feature>
<evidence type="ECO:0000256" key="1">
    <source>
        <dbReference type="ARBA" id="ARBA00004141"/>
    </source>
</evidence>
<accession>A0A949THU0</accession>
<evidence type="ECO:0000256" key="4">
    <source>
        <dbReference type="ARBA" id="ARBA00022679"/>
    </source>
</evidence>
<comment type="catalytic activity">
    <reaction evidence="11">
        <text>[GlcNAc-(1-&gt;4)-Mur2Ac(oyl-L-Ala-gamma-D-Glu-L-Lys-D-Ala-D-Ala)](n)-di-trans,octa-cis-undecaprenyl diphosphate + beta-D-GlcNAc-(1-&gt;4)-Mur2Ac(oyl-L-Ala-gamma-D-Glu-L-Lys-D-Ala-D-Ala)-di-trans,octa-cis-undecaprenyl diphosphate = [GlcNAc-(1-&gt;4)-Mur2Ac(oyl-L-Ala-gamma-D-Glu-L-Lys-D-Ala-D-Ala)](n+1)-di-trans,octa-cis-undecaprenyl diphosphate + di-trans,octa-cis-undecaprenyl diphosphate + H(+)</text>
        <dbReference type="Rhea" id="RHEA:23708"/>
        <dbReference type="Rhea" id="RHEA-COMP:9602"/>
        <dbReference type="Rhea" id="RHEA-COMP:9603"/>
        <dbReference type="ChEBI" id="CHEBI:15378"/>
        <dbReference type="ChEBI" id="CHEBI:58405"/>
        <dbReference type="ChEBI" id="CHEBI:60033"/>
        <dbReference type="ChEBI" id="CHEBI:78435"/>
        <dbReference type="EC" id="2.4.99.28"/>
    </reaction>
</comment>
<dbReference type="PANTHER" id="PTHR30474:SF1">
    <property type="entry name" value="PEPTIDOGLYCAN GLYCOSYLTRANSFERASE MRDB"/>
    <property type="match status" value="1"/>
</dbReference>
<dbReference type="PANTHER" id="PTHR30474">
    <property type="entry name" value="CELL CYCLE PROTEIN"/>
    <property type="match status" value="1"/>
</dbReference>
<comment type="function">
    <text evidence="11">Peptidoglycan polymerase that is essential for cell wall elongation.</text>
</comment>
<dbReference type="GO" id="GO:0008955">
    <property type="term" value="F:peptidoglycan glycosyltransferase activity"/>
    <property type="evidence" value="ECO:0007669"/>
    <property type="project" value="UniProtKB-UniRule"/>
</dbReference>
<keyword evidence="2 11" id="KW-1003">Cell membrane</keyword>
<keyword evidence="13" id="KW-1185">Reference proteome</keyword>
<comment type="similarity">
    <text evidence="11">Belongs to the SEDS family. MrdB/RodA subfamily.</text>
</comment>
<proteinExistence type="inferred from homology"/>
<dbReference type="GO" id="GO:0009252">
    <property type="term" value="P:peptidoglycan biosynthetic process"/>
    <property type="evidence" value="ECO:0007669"/>
    <property type="project" value="UniProtKB-UniRule"/>
</dbReference>
<dbReference type="GO" id="GO:0008360">
    <property type="term" value="P:regulation of cell shape"/>
    <property type="evidence" value="ECO:0007669"/>
    <property type="project" value="UniProtKB-KW"/>
</dbReference>
<protein>
    <recommendedName>
        <fullName evidence="11">Peptidoglycan glycosyltransferase RodA</fullName>
        <shortName evidence="11">PGT</shortName>
        <ecNumber evidence="11">2.4.99.28</ecNumber>
    </recommendedName>
    <alternativeName>
        <fullName evidence="11">Cell elongation protein RodA</fullName>
    </alternativeName>
    <alternativeName>
        <fullName evidence="11">Cell wall polymerase</fullName>
    </alternativeName>
    <alternativeName>
        <fullName evidence="11">Peptidoglycan polymerase</fullName>
        <shortName evidence="11">PG polymerase</shortName>
    </alternativeName>
</protein>
<feature type="transmembrane region" description="Helical" evidence="11">
    <location>
        <begin position="51"/>
        <end position="71"/>
    </location>
</feature>
<dbReference type="PROSITE" id="PS00428">
    <property type="entry name" value="FTSW_RODA_SPOVE"/>
    <property type="match status" value="1"/>
</dbReference>
<keyword evidence="10 11" id="KW-0961">Cell wall biogenesis/degradation</keyword>
<sequence length="374" mass="41223">MLNKIIISRKLLRELDFTIIISVILIVAFGASNIYSATHSRFGISLMRTQLTWLIIGLALTYFILIFDYSVIKGYAHIIYWFGVFLLILNRLPIFKSTVNGASSWMKIGPLPAFQPSEFAKLGLIIMLAKLLDDMDGNINDVKNFFKLTAYAVLPMLLIVVQPDMGMTMVCFFIVLGIFFISGLNLKVIGGGLLGVVALIAVFWNSPFMEEYWKLRLTSFLNPQKDQLGAGLQLLESLKGIGSGGIWGKGFLKGTQISGGFIPFAETDFIFSVVGEEWGMVGAIVLLILYGLILYKFVKIASSSKDRFGSIICIGVISAMLFSILQNIGMTIGIMPISGITLPFMSYGGSSMLTSFMALGLVLNVGMRRKKINF</sequence>
<dbReference type="Pfam" id="PF01098">
    <property type="entry name" value="FTSW_RODA_SPOVE"/>
    <property type="match status" value="1"/>
</dbReference>
<evidence type="ECO:0000256" key="9">
    <source>
        <dbReference type="ARBA" id="ARBA00023136"/>
    </source>
</evidence>
<keyword evidence="9 11" id="KW-0472">Membrane</keyword>
<evidence type="ECO:0000313" key="12">
    <source>
        <dbReference type="EMBL" id="MBV7273069.1"/>
    </source>
</evidence>
<keyword evidence="7 11" id="KW-0573">Peptidoglycan synthesis</keyword>
<keyword evidence="5 11" id="KW-0812">Transmembrane</keyword>
<dbReference type="EMBL" id="JAEEGC010000037">
    <property type="protein sequence ID" value="MBV7273069.1"/>
    <property type="molecule type" value="Genomic_DNA"/>
</dbReference>